<accession>A0A6C0CZI5</accession>
<evidence type="ECO:0000313" key="1">
    <source>
        <dbReference type="EMBL" id="QHT08865.1"/>
    </source>
</evidence>
<name>A0A6C0CZI5_9ZZZZ</name>
<sequence length="47" mass="5554">MKSLKIKKVIWSDGKGNMVKCKVKDYETDHISQGNRFLDRNSYFCKI</sequence>
<reference evidence="1" key="1">
    <citation type="journal article" date="2020" name="Nature">
        <title>Giant virus diversity and host interactions through global metagenomics.</title>
        <authorList>
            <person name="Schulz F."/>
            <person name="Roux S."/>
            <person name="Paez-Espino D."/>
            <person name="Jungbluth S."/>
            <person name="Walsh D.A."/>
            <person name="Denef V.J."/>
            <person name="McMahon K.D."/>
            <person name="Konstantinidis K.T."/>
            <person name="Eloe-Fadrosh E.A."/>
            <person name="Kyrpides N.C."/>
            <person name="Woyke T."/>
        </authorList>
    </citation>
    <scope>NUCLEOTIDE SEQUENCE</scope>
    <source>
        <strain evidence="1">GVMAG-M-3300023109-53</strain>
    </source>
</reference>
<dbReference type="AlphaFoldDB" id="A0A6C0CZI5"/>
<organism evidence="1">
    <name type="scientific">viral metagenome</name>
    <dbReference type="NCBI Taxonomy" id="1070528"/>
    <lineage>
        <taxon>unclassified sequences</taxon>
        <taxon>metagenomes</taxon>
        <taxon>organismal metagenomes</taxon>
    </lineage>
</organism>
<dbReference type="EMBL" id="MN739502">
    <property type="protein sequence ID" value="QHT08865.1"/>
    <property type="molecule type" value="Genomic_DNA"/>
</dbReference>
<proteinExistence type="predicted"/>
<protein>
    <submittedName>
        <fullName evidence="1">Uncharacterized protein</fullName>
    </submittedName>
</protein>